<evidence type="ECO:0000256" key="2">
    <source>
        <dbReference type="ARBA" id="ARBA00023295"/>
    </source>
</evidence>
<dbReference type="SUPFAM" id="SSF49265">
    <property type="entry name" value="Fibronectin type III"/>
    <property type="match status" value="1"/>
</dbReference>
<gene>
    <name evidence="5" type="ORF">GCM10009747_33230</name>
</gene>
<dbReference type="InterPro" id="IPR036116">
    <property type="entry name" value="FN3_sf"/>
</dbReference>
<dbReference type="InterPro" id="IPR014756">
    <property type="entry name" value="Ig_E-set"/>
</dbReference>
<dbReference type="Gene3D" id="3.30.379.10">
    <property type="entry name" value="Chitobiase/beta-hexosaminidase domain 2-like"/>
    <property type="match status" value="1"/>
</dbReference>
<protein>
    <recommendedName>
        <fullName evidence="4">Fibronectin type-III domain-containing protein</fullName>
    </recommendedName>
</protein>
<keyword evidence="6" id="KW-1185">Reference proteome</keyword>
<dbReference type="RefSeq" id="WP_232499125.1">
    <property type="nucleotide sequence ID" value="NZ_BAAANH010000007.1"/>
</dbReference>
<dbReference type="Gene3D" id="2.60.40.10">
    <property type="entry name" value="Immunoglobulins"/>
    <property type="match status" value="4"/>
</dbReference>
<proteinExistence type="predicted"/>
<dbReference type="Pfam" id="PF00041">
    <property type="entry name" value="fn3"/>
    <property type="match status" value="1"/>
</dbReference>
<dbReference type="InterPro" id="IPR024732">
    <property type="entry name" value="NAGLU_C"/>
</dbReference>
<dbReference type="Pfam" id="PF12971">
    <property type="entry name" value="NAGLU_N"/>
    <property type="match status" value="1"/>
</dbReference>
<dbReference type="SMART" id="SM00060">
    <property type="entry name" value="FN3"/>
    <property type="match status" value="1"/>
</dbReference>
<feature type="domain" description="Fibronectin type-III" evidence="4">
    <location>
        <begin position="1242"/>
        <end position="1332"/>
    </location>
</feature>
<dbReference type="PANTHER" id="PTHR12872">
    <property type="entry name" value="ALPHA-N-ACETYLGLUCOSAMINIDASE"/>
    <property type="match status" value="1"/>
</dbReference>
<keyword evidence="2" id="KW-0326">Glycosidase</keyword>
<dbReference type="EMBL" id="BAAANH010000007">
    <property type="protein sequence ID" value="GAA1769402.1"/>
    <property type="molecule type" value="Genomic_DNA"/>
</dbReference>
<dbReference type="Gene3D" id="3.20.20.80">
    <property type="entry name" value="Glycosidases"/>
    <property type="match status" value="1"/>
</dbReference>
<dbReference type="Pfam" id="PF12972">
    <property type="entry name" value="NAGLU_C"/>
    <property type="match status" value="1"/>
</dbReference>
<dbReference type="Gene3D" id="2.60.120.200">
    <property type="match status" value="1"/>
</dbReference>
<dbReference type="Gene3D" id="1.20.120.670">
    <property type="entry name" value="N-acetyl-b-d-glucoasminidase"/>
    <property type="match status" value="1"/>
</dbReference>
<dbReference type="Pfam" id="PF05089">
    <property type="entry name" value="NAGLU"/>
    <property type="match status" value="1"/>
</dbReference>
<dbReference type="CDD" id="cd00063">
    <property type="entry name" value="FN3"/>
    <property type="match status" value="1"/>
</dbReference>
<dbReference type="PROSITE" id="PS50853">
    <property type="entry name" value="FN3"/>
    <property type="match status" value="1"/>
</dbReference>
<dbReference type="Proteomes" id="UP001500506">
    <property type="component" value="Unassembled WGS sequence"/>
</dbReference>
<dbReference type="InterPro" id="IPR024240">
    <property type="entry name" value="NAGLU_N"/>
</dbReference>
<dbReference type="PANTHER" id="PTHR12872:SF1">
    <property type="entry name" value="ALPHA-N-ACETYLGLUCOSAMINIDASE"/>
    <property type="match status" value="1"/>
</dbReference>
<dbReference type="SUPFAM" id="SSF81296">
    <property type="entry name" value="E set domains"/>
    <property type="match status" value="2"/>
</dbReference>
<evidence type="ECO:0000313" key="5">
    <source>
        <dbReference type="EMBL" id="GAA1769402.1"/>
    </source>
</evidence>
<accession>A0ABP4X3E7</accession>
<evidence type="ECO:0000313" key="6">
    <source>
        <dbReference type="Proteomes" id="UP001500506"/>
    </source>
</evidence>
<keyword evidence="3" id="KW-0119">Carbohydrate metabolism</keyword>
<dbReference type="InterPro" id="IPR013320">
    <property type="entry name" value="ConA-like_dom_sf"/>
</dbReference>
<evidence type="ECO:0000259" key="4">
    <source>
        <dbReference type="PROSITE" id="PS50853"/>
    </source>
</evidence>
<evidence type="ECO:0000256" key="3">
    <source>
        <dbReference type="ARBA" id="ARBA00023326"/>
    </source>
</evidence>
<dbReference type="InterPro" id="IPR003961">
    <property type="entry name" value="FN3_dom"/>
</dbReference>
<dbReference type="InterPro" id="IPR007781">
    <property type="entry name" value="NAGLU"/>
</dbReference>
<sequence>MLGIALIAGPLIPVAAYADESDDAARWDFSGGAASDVSWHGHDGTAAAGVSFASSGAVFNGTDSGEITVEYAASYQPEAAGDHGTWRLELDDVTPAVVGGTHRTIMGTRGADDGWAVYLTPQKQIEFWMGQKSGSTKYLAVSSGVVAAVGATYDITVERTGNDVSIAVTGAGTGTGKAVLGGGYSAVTDGTKLRFGNGGNSGTEFFYSGSIRGATVRIVPPTGEPPVIDPEPPITLPTPEFPLTDDEYETAAGAVLARSIGDAADQVDFDLERSADGVEEYTISGSAGNIDIQATTPSALTAAAGWYLKYVAHAAVNLGSTRPAVPDVLPAPEAPIANTGHEGYRFAMNDTNEGYTDPYLDWDGWERLLDNLALHGVNQVFLSIGTDAVFAELLTEYGYSDAEARAWIPQPAHQPWWVLQNISSEGQEPMTTALLEERARLASLIVERADALGITPVLPGYFGTVPTDFAQRNPGANVVPQGTWSNYQRPSWLDPTTELFADVAADYYRISSELIGDAGAYKMDPLHEGGKPGNVSVPDAASGIEDALRDAHPTALWVLLGWQSNPTSALLSGVVDKNRLLIVDGLSDTVGTLNRETRWPGIPYAFGSIYNFGGNTSMGAISTVWIDRYFAARAKADSALSGVAILPEGFYNNPAAYELLSELPWLDTAPDHTEWFREYAMGRYGTDAGAAAWKTIAETAYSMKPIGTHSESHDGLFAAQPSLTTTKARSCCAVGEVRYDLAKFATALPQLVAADGDVIQRAAYEYDLTDVTRQVIANLSRDLLPQINAAYQARNLEEFDSLTKTWMDLIAQLDAVLATDSEFLLGAYVDRAHAQNGAIGAYDLQNLLTTWGTKASFSLHDYANREWQGLVGDFYASRWQQYFQTLRVALVQGGSPAAIDWFEVDEAWARGDHGYPSTPSGDIVTEARKTIDSLAKGSVSLRLTAPTIRPGSTGTVTASVQNTSPLTTVDRVVLTLDLPEGVLVSGSAETTLADLSPGETRTTTWDVTVDAVNLQGAVADVGVDAQVITGDSEETKSASAIVLVGGPPGDPWLTHSTETVSDFSAGGNQFAIRTTGADFSRTTRRFAAVFRDDAFGNGQTAEVHVDLQQSEGARPWARSGIVASADITKGTSAIALLSLTPANGCVLTWNGSSSGSLDTHRYAPEFSGSVWLRLTRTEVGFEGACSADRKAWTVLGIATPAGLTGPADTGMLASAVNSGGSDRVVAAFSGWSLRDAATVPGAPDAPTAVQAGDTSIAVSWAAPDDDGRSPVTGYRVYEAGASTPVCEVDVAVTTCTVSGLELGSSHSYEIAAVNGVGEGTRSAVSTPVTLPDVPSNDGAVAPPVPGVLSSDNGWDTGLHDGEFRITWNNWWGENASLFQLYENGELVSTKHLTADGRRAQAASVDISGLSNGQYRYVAVLKNSKGRSQSVTLVVNVTDANPGKPVLSSDNWDRDGEYTVYADLWWGTNATSYRFLEDGVEIGSGTLTAVTPHAQRASVRVTDRMLGSHVYTVEFRNQAGATTSAPIMVLVAK</sequence>
<dbReference type="Pfam" id="PF10633">
    <property type="entry name" value="NPCBM_assoc"/>
    <property type="match status" value="1"/>
</dbReference>
<comment type="caution">
    <text evidence="5">The sequence shown here is derived from an EMBL/GenBank/DDBJ whole genome shotgun (WGS) entry which is preliminary data.</text>
</comment>
<keyword evidence="3" id="KW-0624">Polysaccharide degradation</keyword>
<evidence type="ECO:0000256" key="1">
    <source>
        <dbReference type="ARBA" id="ARBA00022801"/>
    </source>
</evidence>
<dbReference type="InterPro" id="IPR013783">
    <property type="entry name" value="Ig-like_fold"/>
</dbReference>
<organism evidence="5 6">
    <name type="scientific">Agromyces humatus</name>
    <dbReference type="NCBI Taxonomy" id="279573"/>
    <lineage>
        <taxon>Bacteria</taxon>
        <taxon>Bacillati</taxon>
        <taxon>Actinomycetota</taxon>
        <taxon>Actinomycetes</taxon>
        <taxon>Micrococcales</taxon>
        <taxon>Microbacteriaceae</taxon>
        <taxon>Agromyces</taxon>
    </lineage>
</organism>
<dbReference type="InterPro" id="IPR029018">
    <property type="entry name" value="Hex-like_dom2"/>
</dbReference>
<name>A0ABP4X3E7_9MICO</name>
<reference evidence="6" key="1">
    <citation type="journal article" date="2019" name="Int. J. Syst. Evol. Microbiol.">
        <title>The Global Catalogue of Microorganisms (GCM) 10K type strain sequencing project: providing services to taxonomists for standard genome sequencing and annotation.</title>
        <authorList>
            <consortium name="The Broad Institute Genomics Platform"/>
            <consortium name="The Broad Institute Genome Sequencing Center for Infectious Disease"/>
            <person name="Wu L."/>
            <person name="Ma J."/>
        </authorList>
    </citation>
    <scope>NUCLEOTIDE SEQUENCE [LARGE SCALE GENOMIC DNA]</scope>
    <source>
        <strain evidence="6">JCM 14319</strain>
    </source>
</reference>
<dbReference type="SUPFAM" id="SSF49899">
    <property type="entry name" value="Concanavalin A-like lectins/glucanases"/>
    <property type="match status" value="1"/>
</dbReference>
<dbReference type="InterPro" id="IPR024733">
    <property type="entry name" value="NAGLU_tim-barrel"/>
</dbReference>
<dbReference type="InterPro" id="IPR018905">
    <property type="entry name" value="A-galactase_NEW3"/>
</dbReference>
<keyword evidence="1" id="KW-0378">Hydrolase</keyword>